<dbReference type="Proteomes" id="UP001596481">
    <property type="component" value="Unassembled WGS sequence"/>
</dbReference>
<proteinExistence type="predicted"/>
<protein>
    <submittedName>
        <fullName evidence="2">Uncharacterized protein</fullName>
    </submittedName>
</protein>
<evidence type="ECO:0000313" key="2">
    <source>
        <dbReference type="EMBL" id="MFC7205222.1"/>
    </source>
</evidence>
<sequence>MSEGITDKLAKLPLWAKGLLMGGGFVVAYYGSYYFFRIFG</sequence>
<feature type="transmembrane region" description="Helical" evidence="1">
    <location>
        <begin position="12"/>
        <end position="36"/>
    </location>
</feature>
<dbReference type="EMBL" id="JBHTAA010000013">
    <property type="protein sequence ID" value="MFC7205222.1"/>
    <property type="molecule type" value="Genomic_DNA"/>
</dbReference>
<keyword evidence="1" id="KW-0812">Transmembrane</keyword>
<keyword evidence="1" id="KW-0472">Membrane</keyword>
<gene>
    <name evidence="2" type="ORF">ACFQJC_17060</name>
</gene>
<evidence type="ECO:0000256" key="1">
    <source>
        <dbReference type="SAM" id="Phobius"/>
    </source>
</evidence>
<keyword evidence="1" id="KW-1133">Transmembrane helix</keyword>
<organism evidence="2 3">
    <name type="scientific">Haloferax namakaokahaiae</name>
    <dbReference type="NCBI Taxonomy" id="1748331"/>
    <lineage>
        <taxon>Archaea</taxon>
        <taxon>Methanobacteriati</taxon>
        <taxon>Methanobacteriota</taxon>
        <taxon>Stenosarchaea group</taxon>
        <taxon>Halobacteria</taxon>
        <taxon>Halobacteriales</taxon>
        <taxon>Haloferacaceae</taxon>
        <taxon>Haloferax</taxon>
    </lineage>
</organism>
<reference evidence="2 3" key="1">
    <citation type="journal article" date="2019" name="Int. J. Syst. Evol. Microbiol.">
        <title>The Global Catalogue of Microorganisms (GCM) 10K type strain sequencing project: providing services to taxonomists for standard genome sequencing and annotation.</title>
        <authorList>
            <consortium name="The Broad Institute Genomics Platform"/>
            <consortium name="The Broad Institute Genome Sequencing Center for Infectious Disease"/>
            <person name="Wu L."/>
            <person name="Ma J."/>
        </authorList>
    </citation>
    <scope>NUCLEOTIDE SEQUENCE [LARGE SCALE GENOMIC DNA]</scope>
    <source>
        <strain evidence="2 3">DSM 29988</strain>
    </source>
</reference>
<evidence type="ECO:0000313" key="3">
    <source>
        <dbReference type="Proteomes" id="UP001596481"/>
    </source>
</evidence>
<keyword evidence="3" id="KW-1185">Reference proteome</keyword>
<dbReference type="AlphaFoldDB" id="A0ABD5ZJC8"/>
<dbReference type="RefSeq" id="WP_390225715.1">
    <property type="nucleotide sequence ID" value="NZ_JBHTAA010000013.1"/>
</dbReference>
<comment type="caution">
    <text evidence="2">The sequence shown here is derived from an EMBL/GenBank/DDBJ whole genome shotgun (WGS) entry which is preliminary data.</text>
</comment>
<name>A0ABD5ZJC8_9EURY</name>
<accession>A0ABD5ZJC8</accession>